<dbReference type="PROSITE" id="PS50104">
    <property type="entry name" value="TIR"/>
    <property type="match status" value="2"/>
</dbReference>
<evidence type="ECO:0000256" key="6">
    <source>
        <dbReference type="ARBA" id="ARBA00023027"/>
    </source>
</evidence>
<protein>
    <recommendedName>
        <fullName evidence="1">ADP-ribosyl cyclase/cyclic ADP-ribose hydrolase</fullName>
        <ecNumber evidence="1">3.2.2.6</ecNumber>
    </recommendedName>
</protein>
<dbReference type="EC" id="3.2.2.6" evidence="1"/>
<feature type="domain" description="TIR" evidence="8">
    <location>
        <begin position="17"/>
        <end position="183"/>
    </location>
</feature>
<keyword evidence="9" id="KW-1185">Reference proteome</keyword>
<accession>A0ABM0NPJ1</accession>
<dbReference type="InterPro" id="IPR058192">
    <property type="entry name" value="WHD_ROQ1-like"/>
</dbReference>
<dbReference type="SMART" id="SM00255">
    <property type="entry name" value="TIR"/>
    <property type="match status" value="2"/>
</dbReference>
<evidence type="ECO:0000256" key="3">
    <source>
        <dbReference type="ARBA" id="ARBA00022737"/>
    </source>
</evidence>
<dbReference type="Gene3D" id="3.40.50.10140">
    <property type="entry name" value="Toll/interleukin-1 receptor homology (TIR) domain"/>
    <property type="match status" value="2"/>
</dbReference>
<dbReference type="InterPro" id="IPR036390">
    <property type="entry name" value="WH_DNA-bd_sf"/>
</dbReference>
<evidence type="ECO:0000256" key="5">
    <source>
        <dbReference type="ARBA" id="ARBA00022821"/>
    </source>
</evidence>
<name>A0ABM0NPJ1_PRUMU</name>
<dbReference type="SUPFAM" id="SSF52058">
    <property type="entry name" value="L domain-like"/>
    <property type="match status" value="2"/>
</dbReference>
<dbReference type="InterPro" id="IPR002182">
    <property type="entry name" value="NB-ARC"/>
</dbReference>
<dbReference type="Pfam" id="PF01582">
    <property type="entry name" value="TIR"/>
    <property type="match status" value="2"/>
</dbReference>
<dbReference type="Gene3D" id="3.40.50.300">
    <property type="entry name" value="P-loop containing nucleotide triphosphate hydrolases"/>
    <property type="match status" value="2"/>
</dbReference>
<keyword evidence="6" id="KW-0520">NAD</keyword>
<evidence type="ECO:0000313" key="9">
    <source>
        <dbReference type="Proteomes" id="UP000694861"/>
    </source>
</evidence>
<dbReference type="Pfam" id="PF00931">
    <property type="entry name" value="NB-ARC"/>
    <property type="match status" value="2"/>
</dbReference>
<keyword evidence="2" id="KW-0433">Leucine-rich repeat</keyword>
<feature type="domain" description="TIR" evidence="8">
    <location>
        <begin position="1488"/>
        <end position="1654"/>
    </location>
</feature>
<dbReference type="InterPro" id="IPR027417">
    <property type="entry name" value="P-loop_NTPase"/>
</dbReference>
<dbReference type="InterPro" id="IPR003591">
    <property type="entry name" value="Leu-rich_rpt_typical-subtyp"/>
</dbReference>
<gene>
    <name evidence="10" type="primary">LOC103327354</name>
</gene>
<evidence type="ECO:0000256" key="7">
    <source>
        <dbReference type="ARBA" id="ARBA00047304"/>
    </source>
</evidence>
<reference evidence="9" key="1">
    <citation type="journal article" date="2012" name="Nat. Commun.">
        <title>The genome of Prunus mume.</title>
        <authorList>
            <person name="Zhang Q."/>
            <person name="Chen W."/>
            <person name="Sun L."/>
            <person name="Zhao F."/>
            <person name="Huang B."/>
            <person name="Yang W."/>
            <person name="Tao Y."/>
            <person name="Wang J."/>
            <person name="Yuan Z."/>
            <person name="Fan G."/>
            <person name="Xing Z."/>
            <person name="Han C."/>
            <person name="Pan H."/>
            <person name="Zhong X."/>
            <person name="Shi W."/>
            <person name="Liang X."/>
            <person name="Du D."/>
            <person name="Sun F."/>
            <person name="Xu Z."/>
            <person name="Hao R."/>
            <person name="Lv T."/>
            <person name="Lv Y."/>
            <person name="Zheng Z."/>
            <person name="Sun M."/>
            <person name="Luo L."/>
            <person name="Cai M."/>
            <person name="Gao Y."/>
            <person name="Wang J."/>
            <person name="Yin Y."/>
            <person name="Xu X."/>
            <person name="Cheng T."/>
            <person name="Wang J."/>
        </authorList>
    </citation>
    <scope>NUCLEOTIDE SEQUENCE [LARGE SCALE GENOMIC DNA]</scope>
</reference>
<dbReference type="Proteomes" id="UP000694861">
    <property type="component" value="Linkage group LG4"/>
</dbReference>
<proteinExistence type="predicted"/>
<dbReference type="InterPro" id="IPR035897">
    <property type="entry name" value="Toll_tir_struct_dom_sf"/>
</dbReference>
<comment type="catalytic activity">
    <reaction evidence="7">
        <text>NAD(+) + H2O = ADP-D-ribose + nicotinamide + H(+)</text>
        <dbReference type="Rhea" id="RHEA:16301"/>
        <dbReference type="ChEBI" id="CHEBI:15377"/>
        <dbReference type="ChEBI" id="CHEBI:15378"/>
        <dbReference type="ChEBI" id="CHEBI:17154"/>
        <dbReference type="ChEBI" id="CHEBI:57540"/>
        <dbReference type="ChEBI" id="CHEBI:57967"/>
        <dbReference type="EC" id="3.2.2.6"/>
    </reaction>
    <physiologicalReaction direction="left-to-right" evidence="7">
        <dbReference type="Rhea" id="RHEA:16302"/>
    </physiologicalReaction>
</comment>
<reference evidence="10" key="2">
    <citation type="submission" date="2025-08" db="UniProtKB">
        <authorList>
            <consortium name="RefSeq"/>
        </authorList>
    </citation>
    <scope>IDENTIFICATION</scope>
</reference>
<keyword evidence="3" id="KW-0677">Repeat</keyword>
<keyword evidence="5" id="KW-0611">Plant defense</keyword>
<dbReference type="RefSeq" id="XP_008227885.2">
    <property type="nucleotide sequence ID" value="XM_008229663.2"/>
</dbReference>
<dbReference type="InterPro" id="IPR044974">
    <property type="entry name" value="Disease_R_plants"/>
</dbReference>
<evidence type="ECO:0000259" key="8">
    <source>
        <dbReference type="PROSITE" id="PS50104"/>
    </source>
</evidence>
<dbReference type="SUPFAM" id="SSF52200">
    <property type="entry name" value="Toll/Interleukin receptor TIR domain"/>
    <property type="match status" value="2"/>
</dbReference>
<keyword evidence="4" id="KW-0378">Hydrolase</keyword>
<dbReference type="Gene3D" id="3.80.10.10">
    <property type="entry name" value="Ribonuclease Inhibitor"/>
    <property type="match status" value="4"/>
</dbReference>
<evidence type="ECO:0000256" key="1">
    <source>
        <dbReference type="ARBA" id="ARBA00011982"/>
    </source>
</evidence>
<dbReference type="Pfam" id="PF20160">
    <property type="entry name" value="C-JID"/>
    <property type="match status" value="2"/>
</dbReference>
<organism evidence="9 10">
    <name type="scientific">Prunus mume</name>
    <name type="common">Japanese apricot</name>
    <name type="synonym">Armeniaca mume</name>
    <dbReference type="NCBI Taxonomy" id="102107"/>
    <lineage>
        <taxon>Eukaryota</taxon>
        <taxon>Viridiplantae</taxon>
        <taxon>Streptophyta</taxon>
        <taxon>Embryophyta</taxon>
        <taxon>Tracheophyta</taxon>
        <taxon>Spermatophyta</taxon>
        <taxon>Magnoliopsida</taxon>
        <taxon>eudicotyledons</taxon>
        <taxon>Gunneridae</taxon>
        <taxon>Pentapetalae</taxon>
        <taxon>rosids</taxon>
        <taxon>fabids</taxon>
        <taxon>Rosales</taxon>
        <taxon>Rosaceae</taxon>
        <taxon>Amygdaloideae</taxon>
        <taxon>Amygdaleae</taxon>
        <taxon>Prunus</taxon>
    </lineage>
</organism>
<evidence type="ECO:0000256" key="2">
    <source>
        <dbReference type="ARBA" id="ARBA00022614"/>
    </source>
</evidence>
<dbReference type="InterPro" id="IPR000157">
    <property type="entry name" value="TIR_dom"/>
</dbReference>
<dbReference type="InterPro" id="IPR042197">
    <property type="entry name" value="Apaf_helical"/>
</dbReference>
<dbReference type="InterPro" id="IPR045344">
    <property type="entry name" value="C-JID"/>
</dbReference>
<dbReference type="PANTHER" id="PTHR11017">
    <property type="entry name" value="LEUCINE-RICH REPEAT-CONTAINING PROTEIN"/>
    <property type="match status" value="1"/>
</dbReference>
<evidence type="ECO:0000313" key="10">
    <source>
        <dbReference type="RefSeq" id="XP_008227885.2"/>
    </source>
</evidence>
<dbReference type="SUPFAM" id="SSF46785">
    <property type="entry name" value="Winged helix' DNA-binding domain"/>
    <property type="match status" value="2"/>
</dbReference>
<dbReference type="Gene3D" id="1.10.8.430">
    <property type="entry name" value="Helical domain of apoptotic protease-activating factors"/>
    <property type="match status" value="2"/>
</dbReference>
<dbReference type="SMART" id="SM00369">
    <property type="entry name" value="LRR_TYP"/>
    <property type="match status" value="5"/>
</dbReference>
<dbReference type="PANTHER" id="PTHR11017:SF305">
    <property type="entry name" value="TMV RESISTANCE PROTEIN N-LIKE"/>
    <property type="match status" value="1"/>
</dbReference>
<dbReference type="GeneID" id="103327354"/>
<dbReference type="Pfam" id="PF23286">
    <property type="entry name" value="LRR_13"/>
    <property type="match status" value="1"/>
</dbReference>
<dbReference type="Pfam" id="PF23282">
    <property type="entry name" value="WHD_ROQ1"/>
    <property type="match status" value="2"/>
</dbReference>
<dbReference type="SUPFAM" id="SSF52540">
    <property type="entry name" value="P-loop containing nucleoside triphosphate hydrolases"/>
    <property type="match status" value="2"/>
</dbReference>
<dbReference type="InterPro" id="IPR032675">
    <property type="entry name" value="LRR_dom_sf"/>
</dbReference>
<dbReference type="PRINTS" id="PR00364">
    <property type="entry name" value="DISEASERSIST"/>
</dbReference>
<dbReference type="InterPro" id="IPR058546">
    <property type="entry name" value="RPS4B/Roq1-like_LRR"/>
</dbReference>
<sequence>MAATSTQQDASPSSHRCTYDAFLSFRGTDTRKGFTDHLYRALEVAGIHTFRDDDEIERGANISAELQKAIQESRVSIIVFSKDYASSRWCLDELVTIMDRRETNEHMVMPIFYDVDPSHVRNQTGIFEEAFARHQQRFNKEMDKVEKWRKALRDVADLGGMVLGDRYESQFIQDIVEDIGNKLDHTWNRRLVVDPYVVGIDNRVEGLNMWLEDGSSDVGVAVVYGMGGIGKTTIAKIAYNRNFYKFQGGSFLADIRATSKLPNGLVHLQRKLLSDLQKGKAKKIYNSEEGIKKIKRAIRCKRVLVALDDVDNLEQFNAILGMREWLHPGSKIIITTRHEHLLKAHENCAMFKVEGLLENESLELFSWHAFRQPHPSEGHMDLSRPVVQHCGGVPLALQVLGSSLFGKAADVWKNALQNLDVITEGKIQKILRISFDSLQDHDKRLFLHIACFFIGKDKDFSTTVLDECEFATNIGIQNLVDRCLLIIDGFNKLTMHQLLQDMGRGIIREESPEDPGKRTRVWNKDASNVLRKLTGTETIKGLMLNIPMLIKDESSKITSSGSNRKRFHVEDYDGNRSSSRRRLGFLSWQSISFSSTNSFPVSNGIGFKTEAFRRMHNLELLLLDNVKISGGYEDFPKNLIWLSWRGFALKSIPTNFCLENLIALDLRNSSLQHVWKGTKFLPRLKILNLSHSHGLVTTPDLSGFPNLERLILKDCINLKEVDESIGDLEKLVFLNLKDCKNLMKLPKRIGMLRSLQELILFGCSNLVLPASMIVKNQSDSTPNDMKKLSLLSAVKSWQSIRSCVFVLPRKNLQLTSASLPQFLKRIDMACCNLSEIPNDLSSLSSLEYLDLSGNPFLSLSVNMNGLSKLQNLLLDHCTNLEMIPELPPSVEALSAYNCTSLKRVLLNLPNMLPKIRGAVVRCMNLVEIQNVLKTRPLRSVDVEMIKDIGLFNLESIGSTEVEMLNYLTSTIRKGPLQGLEECGIFSIFLPGSEVPDWFCYKSSTELSITIPPHLNLKIRGLNACVVYARDKFVDDEGLRFYSGFPILSISNETKGLKWTYMPVTIGYPKEKEHMLWLSHWRFANDELEGGDEIRVSVRGEFDMSTNKFGVRGEFDMLTKEFGIQLVYEQNNNEGTVTEDITTMFQHETPTPSSQNHVVAGAVSASASRFHKNNENKVGEYFLCNHHGWYPPSYWKGCSGSIAHVIDTRDNGLSLEDILVVHEFPNVFPEDLPGLHPHQEIEFTIELVPETSPISQALYRMAPAKLRELKTGPKQTTSLPFSSPNPSQPRSAVMVIENLHETGRFRRNFTELENIVTYSLKIMAWLRKTGRVNIQGWPLKTKIDGAQWWSLLDPVKAGLLFIFFNVMPGPPPYNYRALALFLSLAKGPGHWTLAIEGKMWTKGETIRVNIRSSLLFDGKFHAGVIDLNNHHGLSIYTLKPKHHVQWTCFLLFHTRKPSKIFFLKHKHKLNIQMAATSTQQDASPSSHRCTYDAFLSFRGTDTRKGFTDHLYRALEVAGIHTFRDDDEIERGANISAELQKAIQESRVSIIVFSKDYASSRWCLDELVTIMDRRETNEHMVMPIFYDVDPSHVRNQTGIFEEAFARHQQRFNKEMDKVEKWRKALRDVADLGGMVLGDRYESQFIQDIVEIIGNKLDHTWNRRLIVDPYVVGIDNRVEGLNMWLEDGSSDVGVAVVYGMGGIGKTTIAKIAYNRNFYKFQGGSFLADIRATSKLRNGLVHLQRNLLSDLQKGKAKKIYNSEEGIKKIKRAIRCKRVLVALDDIDNLEQFNAILGMREWLHPGSKIIITTRHEHLLKAHENCAMFKVEGLLENESLELFSWHAFRQPHPGEGYMDLSRPVVQHCGGVPLALQVLGSSLFGKAADVWKNALQNLDVITEGKIQKILRISFDSLQDHDKRLFLHIACFFIGKDKDFSTTVLDECEFATNIGIQNLVDRCLLIIDGFNKLTMHQLLQDMGKGIIREESPEDPGKRTRVWNKDASNVLRKLTGTETIKGLMLNIPLLIKDESSKIISSGSNRKRFHVEDCDGNCSSSRRRLGFLSWQSISFSSTNSFPVSNGIGFKTEAFRRMHNLELLLLDNVKISGGYEDFPKNLIWLSWRGFALKSIPTIFYLENLIALDLRNSSLQHVWKGTKFLPILKILNLSHSHGLVTTPDLSGSPNLEKLILKDCINLKEVDESIGDLEKLVFMNLKDCKNLMKLPIRISMLRSLQKLILSGCSNLVLPASMIVKNQSDSTPSDMKKLSLWQSMRSWVLPRKNLQLTSASLPQFLKRLDMAYCNLSEIPNDLPSSLSSLERLNLEGNPFVSLPVNMNGLSKLHTLSLNHCTNLEMIPELPPSVENLGAYYCTSLKRVLLNLPDMLPTIRGAVFICKNLVEIQNVFKTGPLRSVDIEMIKDIGLFNLESIGSTEVEMHNYLTRTVRKGPLQGLDECGIFSIFLPGSEVPDWFCYKSSMGNSELSITIPPHLNLKIRGLNACVVYKVRDKAWGFYRAPILHISNESKGLKWTYVPTTVGFPKEKEHMFWLSHWRFANDELEGGDEIRVSVGDKTDMLTKEFGIQLVYEQNNNEGTVTEDITTTFQHETTTPSSQNHVVAGDVSASASRLYKKNKNKVGEYFICTHLDPLAQTGN</sequence>
<evidence type="ECO:0000256" key="4">
    <source>
        <dbReference type="ARBA" id="ARBA00022801"/>
    </source>
</evidence>